<name>A0A1H3X3A8_9ACTO</name>
<accession>A0A1H3X3A8</accession>
<dbReference type="Proteomes" id="UP000199288">
    <property type="component" value="Unassembled WGS sequence"/>
</dbReference>
<proteinExistence type="predicted"/>
<evidence type="ECO:0000313" key="3">
    <source>
        <dbReference type="EMBL" id="SDZ93740.1"/>
    </source>
</evidence>
<evidence type="ECO:0000256" key="1">
    <source>
        <dbReference type="SAM" id="SignalP"/>
    </source>
</evidence>
<dbReference type="RefSeq" id="WP_176780674.1">
    <property type="nucleotide sequence ID" value="NZ_FNQV01000003.1"/>
</dbReference>
<organism evidence="3 4">
    <name type="scientific">Bowdeniella nasicola</name>
    <dbReference type="NCBI Taxonomy" id="208480"/>
    <lineage>
        <taxon>Bacteria</taxon>
        <taxon>Bacillati</taxon>
        <taxon>Actinomycetota</taxon>
        <taxon>Actinomycetes</taxon>
        <taxon>Actinomycetales</taxon>
        <taxon>Actinomycetaceae</taxon>
        <taxon>Bowdeniella</taxon>
    </lineage>
</organism>
<evidence type="ECO:0000259" key="2">
    <source>
        <dbReference type="Pfam" id="PF16107"/>
    </source>
</evidence>
<feature type="chain" id="PRO_5039519528" description="DUF4825 domain-containing protein" evidence="1">
    <location>
        <begin position="20"/>
        <end position="150"/>
    </location>
</feature>
<evidence type="ECO:0000313" key="4">
    <source>
        <dbReference type="Proteomes" id="UP000199288"/>
    </source>
</evidence>
<keyword evidence="1" id="KW-0732">Signal</keyword>
<dbReference type="PROSITE" id="PS51257">
    <property type="entry name" value="PROKAR_LIPOPROTEIN"/>
    <property type="match status" value="1"/>
</dbReference>
<feature type="signal peptide" evidence="1">
    <location>
        <begin position="1"/>
        <end position="19"/>
    </location>
</feature>
<sequence>MKLVRTLAAALLAGAIALAGCSEQGGGAGDLFDHRVDYIGDNSKVTQLLDQIGFDDLGKYTIELDTEKVPHGLKLRFDEIKGAVADSAVMTKATEALGLIKNLDYVEISSGNDTFRLDKNEASEALGYSVKKLGESKDALEKFISERVSR</sequence>
<dbReference type="EMBL" id="FNQV01000003">
    <property type="protein sequence ID" value="SDZ93740.1"/>
    <property type="molecule type" value="Genomic_DNA"/>
</dbReference>
<feature type="domain" description="DUF4825" evidence="2">
    <location>
        <begin position="31"/>
        <end position="113"/>
    </location>
</feature>
<keyword evidence="4" id="KW-1185">Reference proteome</keyword>
<dbReference type="AlphaFoldDB" id="A0A1H3X3A8"/>
<dbReference type="Pfam" id="PF16107">
    <property type="entry name" value="DUF4825"/>
    <property type="match status" value="1"/>
</dbReference>
<reference evidence="4" key="1">
    <citation type="submission" date="2016-10" db="EMBL/GenBank/DDBJ databases">
        <authorList>
            <person name="Varghese N."/>
            <person name="Submissions S."/>
        </authorList>
    </citation>
    <scope>NUCLEOTIDE SEQUENCE [LARGE SCALE GENOMIC DNA]</scope>
    <source>
        <strain evidence="4">KPR-1</strain>
    </source>
</reference>
<protein>
    <recommendedName>
        <fullName evidence="2">DUF4825 domain-containing protein</fullName>
    </recommendedName>
</protein>
<dbReference type="InterPro" id="IPR032250">
    <property type="entry name" value="DUF4825"/>
</dbReference>
<gene>
    <name evidence="3" type="ORF">SAMN02910418_00591</name>
</gene>